<gene>
    <name evidence="2" type="ORF">BJP37_04690</name>
</gene>
<keyword evidence="3" id="KW-1185">Reference proteome</keyword>
<proteinExistence type="predicted"/>
<dbReference type="EMBL" id="MKZS01000001">
    <property type="protein sequence ID" value="OLT58445.1"/>
    <property type="molecule type" value="Genomic_DNA"/>
</dbReference>
<organism evidence="2 3">
    <name type="scientific">Moorena bouillonii PNG</name>
    <dbReference type="NCBI Taxonomy" id="568701"/>
    <lineage>
        <taxon>Bacteria</taxon>
        <taxon>Bacillati</taxon>
        <taxon>Cyanobacteriota</taxon>
        <taxon>Cyanophyceae</taxon>
        <taxon>Coleofasciculales</taxon>
        <taxon>Coleofasciculaceae</taxon>
        <taxon>Moorena</taxon>
    </lineage>
</organism>
<name>A0A1U7MXK7_9CYAN</name>
<protein>
    <submittedName>
        <fullName evidence="2">Uncharacterized protein</fullName>
    </submittedName>
</protein>
<sequence>MKREQGTGNREQGAGSREQGTGNREQGTGSREQGIVRKRFEDFLGLSDSNATFGFINYLEML</sequence>
<evidence type="ECO:0000256" key="1">
    <source>
        <dbReference type="SAM" id="MobiDB-lite"/>
    </source>
</evidence>
<dbReference type="Proteomes" id="UP000186657">
    <property type="component" value="Unassembled WGS sequence"/>
</dbReference>
<accession>A0A1U7MXK7</accession>
<evidence type="ECO:0000313" key="2">
    <source>
        <dbReference type="EMBL" id="OLT58445.1"/>
    </source>
</evidence>
<feature type="compositionally biased region" description="Polar residues" evidence="1">
    <location>
        <begin position="18"/>
        <end position="31"/>
    </location>
</feature>
<comment type="caution">
    <text evidence="2">The sequence shown here is derived from an EMBL/GenBank/DDBJ whole genome shotgun (WGS) entry which is preliminary data.</text>
</comment>
<dbReference type="AlphaFoldDB" id="A0A1U7MXK7"/>
<evidence type="ECO:0000313" key="3">
    <source>
        <dbReference type="Proteomes" id="UP000186657"/>
    </source>
</evidence>
<feature type="compositionally biased region" description="Polar residues" evidence="1">
    <location>
        <begin position="1"/>
        <end position="10"/>
    </location>
</feature>
<feature type="region of interest" description="Disordered" evidence="1">
    <location>
        <begin position="1"/>
        <end position="35"/>
    </location>
</feature>
<reference evidence="2 3" key="1">
    <citation type="submission" date="2016-10" db="EMBL/GenBank/DDBJ databases">
        <title>Comparative genomics uncovers the prolific and rare metabolic potential of the cyanobacterial genus Moorea.</title>
        <authorList>
            <person name="Leao T."/>
            <person name="Castelao G."/>
            <person name="Korobeynikov A."/>
            <person name="Monroe E.A."/>
            <person name="Podell S."/>
            <person name="Glukhov E."/>
            <person name="Allen E."/>
            <person name="Gerwick W.H."/>
            <person name="Gerwick L."/>
        </authorList>
    </citation>
    <scope>NUCLEOTIDE SEQUENCE [LARGE SCALE GENOMIC DNA]</scope>
    <source>
        <strain evidence="2 3">PNG5-198</strain>
    </source>
</reference>